<dbReference type="GO" id="GO:0005886">
    <property type="term" value="C:plasma membrane"/>
    <property type="evidence" value="ECO:0007669"/>
    <property type="project" value="UniProtKB-SubCell"/>
</dbReference>
<dbReference type="GO" id="GO:0000104">
    <property type="term" value="F:succinate dehydrogenase activity"/>
    <property type="evidence" value="ECO:0007669"/>
    <property type="project" value="UniProtKB-UniRule"/>
</dbReference>
<accession>A0A4R1K2K8</accession>
<comment type="caution">
    <text evidence="6">The sequence shown here is derived from an EMBL/GenBank/DDBJ whole genome shotgun (WGS) entry which is preliminary data.</text>
</comment>
<dbReference type="HAMAP" id="MF_00708">
    <property type="entry name" value="Fumarate_red_C"/>
    <property type="match status" value="1"/>
</dbReference>
<evidence type="ECO:0000256" key="2">
    <source>
        <dbReference type="ARBA" id="ARBA00022692"/>
    </source>
</evidence>
<dbReference type="SUPFAM" id="SSF81343">
    <property type="entry name" value="Fumarate reductase respiratory complex transmembrane subunits"/>
    <property type="match status" value="1"/>
</dbReference>
<feature type="transmembrane region" description="Helical" evidence="5">
    <location>
        <begin position="68"/>
        <end position="87"/>
    </location>
</feature>
<sequence>MSIRQPYIRPMKHNWWLKNSFYLKYMIREGSSIATAIYSLVLLCGLFRLAQGETAFANWLHAMQSPVAIIFHLVALFWVLYHSVTWFNLAPKAADLWFKDKKVPDSVIVKSMYALLAIVSLLILVIVSI</sequence>
<dbReference type="CDD" id="cd00546">
    <property type="entry name" value="QFR_TypeD_subunitC"/>
    <property type="match status" value="1"/>
</dbReference>
<comment type="caution">
    <text evidence="5">Lacks conserved residue(s) required for the propagation of feature annotation.</text>
</comment>
<keyword evidence="3 5" id="KW-1133">Transmembrane helix</keyword>
<gene>
    <name evidence="5" type="primary">frdC</name>
    <name evidence="6" type="ORF">EV690_1635</name>
</gene>
<dbReference type="PIRSF" id="PIRSF000180">
    <property type="entry name" value="FrdC"/>
    <property type="match status" value="1"/>
</dbReference>
<keyword evidence="2 5" id="KW-0812">Transmembrane</keyword>
<evidence type="ECO:0000256" key="4">
    <source>
        <dbReference type="ARBA" id="ARBA00023136"/>
    </source>
</evidence>
<keyword evidence="7" id="KW-1185">Reference proteome</keyword>
<dbReference type="AlphaFoldDB" id="A0A4R1K2K8"/>
<dbReference type="RefSeq" id="WP_131912462.1">
    <property type="nucleotide sequence ID" value="NZ_OU594967.1"/>
</dbReference>
<dbReference type="Pfam" id="PF02300">
    <property type="entry name" value="Fumarate_red_C"/>
    <property type="match status" value="1"/>
</dbReference>
<keyword evidence="1 5" id="KW-1003">Cell membrane</keyword>
<reference evidence="6 7" key="1">
    <citation type="submission" date="2019-03" db="EMBL/GenBank/DDBJ databases">
        <title>Genomic Encyclopedia of Type Strains, Phase IV (KMG-IV): sequencing the most valuable type-strain genomes for metagenomic binning, comparative biology and taxonomic classification.</title>
        <authorList>
            <person name="Goeker M."/>
        </authorList>
    </citation>
    <scope>NUCLEOTIDE SEQUENCE [LARGE SCALE GENOMIC DNA]</scope>
    <source>
        <strain evidence="6 7">DSM 18577</strain>
    </source>
</reference>
<comment type="similarity">
    <text evidence="5">Belongs to the FrdC family.</text>
</comment>
<organism evidence="6 7">
    <name type="scientific">Celerinatantimonas diazotrophica</name>
    <dbReference type="NCBI Taxonomy" id="412034"/>
    <lineage>
        <taxon>Bacteria</taxon>
        <taxon>Pseudomonadati</taxon>
        <taxon>Pseudomonadota</taxon>
        <taxon>Gammaproteobacteria</taxon>
        <taxon>Celerinatantimonadaceae</taxon>
        <taxon>Celerinatantimonas</taxon>
    </lineage>
</organism>
<dbReference type="InterPro" id="IPR034804">
    <property type="entry name" value="SQR/QFR_C/D"/>
</dbReference>
<dbReference type="Gene3D" id="1.20.1300.10">
    <property type="entry name" value="Fumarate reductase/succinate dehydrogenase, transmembrane subunit"/>
    <property type="match status" value="1"/>
</dbReference>
<dbReference type="Proteomes" id="UP000295565">
    <property type="component" value="Unassembled WGS sequence"/>
</dbReference>
<feature type="transmembrane region" description="Helical" evidence="5">
    <location>
        <begin position="107"/>
        <end position="127"/>
    </location>
</feature>
<protein>
    <recommendedName>
        <fullName evidence="5">Fumarate reductase subunit C</fullName>
    </recommendedName>
    <alternativeName>
        <fullName evidence="5">Quinol-fumarate reductase subunit C</fullName>
        <shortName evidence="5">QFR subunit C</shortName>
    </alternativeName>
</protein>
<comment type="subunit">
    <text evidence="5">Part of an enzyme complex containing four subunits: a flavoprotein (FrdA), an iron-sulfur protein (FrdB), and two hydrophobic anchor proteins (FrdC and FrdD).</text>
</comment>
<comment type="function">
    <text evidence="5">Anchors the catalytic components of the fumarate reductase complex to the cell membrane, binds quinones.</text>
</comment>
<evidence type="ECO:0000313" key="6">
    <source>
        <dbReference type="EMBL" id="TCK57933.1"/>
    </source>
</evidence>
<dbReference type="EMBL" id="SMGD01000012">
    <property type="protein sequence ID" value="TCK57933.1"/>
    <property type="molecule type" value="Genomic_DNA"/>
</dbReference>
<proteinExistence type="inferred from homology"/>
<dbReference type="GO" id="GO:0045283">
    <property type="term" value="C:fumarate reductase complex"/>
    <property type="evidence" value="ECO:0007669"/>
    <property type="project" value="UniProtKB-UniRule"/>
</dbReference>
<evidence type="ECO:0000256" key="3">
    <source>
        <dbReference type="ARBA" id="ARBA00022989"/>
    </source>
</evidence>
<dbReference type="InterPro" id="IPR003510">
    <property type="entry name" value="Fumarate_red_C"/>
</dbReference>
<comment type="subcellular location">
    <subcellularLocation>
        <location evidence="5">Cell membrane</location>
        <topology evidence="5">Multi-pass membrane protein</topology>
    </subcellularLocation>
</comment>
<name>A0A4R1K2K8_9GAMM</name>
<evidence type="ECO:0000313" key="7">
    <source>
        <dbReference type="Proteomes" id="UP000295565"/>
    </source>
</evidence>
<evidence type="ECO:0000256" key="5">
    <source>
        <dbReference type="HAMAP-Rule" id="MF_00708"/>
    </source>
</evidence>
<dbReference type="OrthoDB" id="8909678at2"/>
<keyword evidence="4 5" id="KW-0472">Membrane</keyword>
<evidence type="ECO:0000256" key="1">
    <source>
        <dbReference type="ARBA" id="ARBA00022475"/>
    </source>
</evidence>